<evidence type="ECO:0000256" key="6">
    <source>
        <dbReference type="ARBA" id="ARBA00022691"/>
    </source>
</evidence>
<evidence type="ECO:0000256" key="9">
    <source>
        <dbReference type="RuleBase" id="RU003960"/>
    </source>
</evidence>
<dbReference type="SUPFAM" id="SSF53790">
    <property type="entry name" value="Tetrapyrrole methylase"/>
    <property type="match status" value="1"/>
</dbReference>
<dbReference type="Gene3D" id="3.40.1010.10">
    <property type="entry name" value="Cobalt-precorrin-4 Transmethylase, Domain 1"/>
    <property type="match status" value="1"/>
</dbReference>
<evidence type="ECO:0000256" key="7">
    <source>
        <dbReference type="ARBA" id="ARBA00023244"/>
    </source>
</evidence>
<comment type="caution">
    <text evidence="11">The sequence shown here is derived from an EMBL/GenBank/DDBJ whole genome shotgun (WGS) entry which is preliminary data.</text>
</comment>
<dbReference type="EMBL" id="JBHSUC010000004">
    <property type="protein sequence ID" value="MFC6361425.1"/>
    <property type="molecule type" value="Genomic_DNA"/>
</dbReference>
<dbReference type="InterPro" id="IPR014777">
    <property type="entry name" value="4pyrrole_Mease_sub1"/>
</dbReference>
<dbReference type="GO" id="GO:0004851">
    <property type="term" value="F:uroporphyrin-III C-methyltransferase activity"/>
    <property type="evidence" value="ECO:0007669"/>
    <property type="project" value="UniProtKB-EC"/>
</dbReference>
<keyword evidence="7" id="KW-0627">Porphyrin biosynthesis</keyword>
<dbReference type="Gene3D" id="3.30.950.10">
    <property type="entry name" value="Methyltransferase, Cobalt-precorrin-4 Transmethylase, Domain 2"/>
    <property type="match status" value="1"/>
</dbReference>
<evidence type="ECO:0000259" key="10">
    <source>
        <dbReference type="Pfam" id="PF00590"/>
    </source>
</evidence>
<dbReference type="InterPro" id="IPR050161">
    <property type="entry name" value="Siro_Cobalamin_biosynth"/>
</dbReference>
<comment type="similarity">
    <text evidence="2 9">Belongs to the precorrin methyltransferase family.</text>
</comment>
<evidence type="ECO:0000256" key="2">
    <source>
        <dbReference type="ARBA" id="ARBA00005879"/>
    </source>
</evidence>
<dbReference type="InterPro" id="IPR006366">
    <property type="entry name" value="CobA/CysG_C"/>
</dbReference>
<sequence length="277" mass="29221">MINTNLYLPLAPSGQPVIPGEVWLVGAGPGDAELLTLKALRVIRQADVVVHDRLVSADIMALVPATVRCIDVGKSRGNHRLSRPQINQLLGELACAGQRVIRLKGGDPFIFGRGGEELEALQQAGIPCHIIPGITAATGCAAAVGLPLTHRDCAQSLRLITAHTRCGDELCEDISLASSGQTLVFYMGLGHSIALCQRLMALGLAGDMPLAIIEKGTLPEQRLLIGTVQTLPALLARYQPQPPGVLIVGKVVAYCRAPALRVTSPELDSNVVNHVAA</sequence>
<protein>
    <recommendedName>
        <fullName evidence="3">uroporphyrinogen-III C-methyltransferase</fullName>
        <ecNumber evidence="3">2.1.1.107</ecNumber>
    </recommendedName>
</protein>
<dbReference type="GO" id="GO:0032259">
    <property type="term" value="P:methylation"/>
    <property type="evidence" value="ECO:0007669"/>
    <property type="project" value="UniProtKB-KW"/>
</dbReference>
<dbReference type="PANTHER" id="PTHR45790">
    <property type="entry name" value="SIROHEME SYNTHASE-RELATED"/>
    <property type="match status" value="1"/>
</dbReference>
<name>A0ABW1VNG7_9GAMM</name>
<keyword evidence="4 9" id="KW-0489">Methyltransferase</keyword>
<evidence type="ECO:0000256" key="4">
    <source>
        <dbReference type="ARBA" id="ARBA00022603"/>
    </source>
</evidence>
<gene>
    <name evidence="11" type="primary">cobA</name>
    <name evidence="11" type="ORF">ACFP73_04835</name>
</gene>
<evidence type="ECO:0000313" key="11">
    <source>
        <dbReference type="EMBL" id="MFC6361425.1"/>
    </source>
</evidence>
<dbReference type="InterPro" id="IPR014776">
    <property type="entry name" value="4pyrrole_Mease_sub2"/>
</dbReference>
<evidence type="ECO:0000256" key="1">
    <source>
        <dbReference type="ARBA" id="ARBA00004953"/>
    </source>
</evidence>
<dbReference type="CDD" id="cd11642">
    <property type="entry name" value="SUMT"/>
    <property type="match status" value="1"/>
</dbReference>
<dbReference type="PROSITE" id="PS00840">
    <property type="entry name" value="SUMT_2"/>
    <property type="match status" value="1"/>
</dbReference>
<evidence type="ECO:0000313" key="12">
    <source>
        <dbReference type="Proteomes" id="UP001596215"/>
    </source>
</evidence>
<dbReference type="NCBIfam" id="TIGR01469">
    <property type="entry name" value="cobA_cysG_Cterm"/>
    <property type="match status" value="1"/>
</dbReference>
<dbReference type="InterPro" id="IPR035996">
    <property type="entry name" value="4pyrrol_Methylase_sf"/>
</dbReference>
<dbReference type="PANTHER" id="PTHR45790:SF1">
    <property type="entry name" value="SIROHEME SYNTHASE"/>
    <property type="match status" value="1"/>
</dbReference>
<dbReference type="RefSeq" id="WP_212709200.1">
    <property type="nucleotide sequence ID" value="NZ_BAAAFW010000058.1"/>
</dbReference>
<accession>A0ABW1VNG7</accession>
<comment type="pathway">
    <text evidence="8">Porphyrin-containing compound metabolism; siroheme biosynthesis; precorrin-2 from uroporphyrinogen III: step 1/1.</text>
</comment>
<dbReference type="NCBIfam" id="NF004790">
    <property type="entry name" value="PRK06136.1"/>
    <property type="match status" value="1"/>
</dbReference>
<evidence type="ECO:0000256" key="5">
    <source>
        <dbReference type="ARBA" id="ARBA00022679"/>
    </source>
</evidence>
<keyword evidence="6" id="KW-0949">S-adenosyl-L-methionine</keyword>
<dbReference type="EC" id="2.1.1.107" evidence="3"/>
<dbReference type="Proteomes" id="UP001596215">
    <property type="component" value="Unassembled WGS sequence"/>
</dbReference>
<keyword evidence="5 9" id="KW-0808">Transferase</keyword>
<dbReference type="PROSITE" id="PS00839">
    <property type="entry name" value="SUMT_1"/>
    <property type="match status" value="1"/>
</dbReference>
<keyword evidence="12" id="KW-1185">Reference proteome</keyword>
<dbReference type="Pfam" id="PF00590">
    <property type="entry name" value="TP_methylase"/>
    <property type="match status" value="1"/>
</dbReference>
<dbReference type="InterPro" id="IPR003043">
    <property type="entry name" value="Uropor_MeTrfase_CS"/>
</dbReference>
<evidence type="ECO:0000256" key="8">
    <source>
        <dbReference type="ARBA" id="ARBA00025705"/>
    </source>
</evidence>
<reference evidence="12" key="1">
    <citation type="journal article" date="2019" name="Int. J. Syst. Evol. Microbiol.">
        <title>The Global Catalogue of Microorganisms (GCM) 10K type strain sequencing project: providing services to taxonomists for standard genome sequencing and annotation.</title>
        <authorList>
            <consortium name="The Broad Institute Genomics Platform"/>
            <consortium name="The Broad Institute Genome Sequencing Center for Infectious Disease"/>
            <person name="Wu L."/>
            <person name="Ma J."/>
        </authorList>
    </citation>
    <scope>NUCLEOTIDE SEQUENCE [LARGE SCALE GENOMIC DNA]</scope>
    <source>
        <strain evidence="12">CGMCC 4.1530</strain>
    </source>
</reference>
<organism evidence="11 12">
    <name type="scientific">Tatumella punctata</name>
    <dbReference type="NCBI Taxonomy" id="399969"/>
    <lineage>
        <taxon>Bacteria</taxon>
        <taxon>Pseudomonadati</taxon>
        <taxon>Pseudomonadota</taxon>
        <taxon>Gammaproteobacteria</taxon>
        <taxon>Enterobacterales</taxon>
        <taxon>Erwiniaceae</taxon>
        <taxon>Tatumella</taxon>
    </lineage>
</organism>
<evidence type="ECO:0000256" key="3">
    <source>
        <dbReference type="ARBA" id="ARBA00012162"/>
    </source>
</evidence>
<feature type="domain" description="Tetrapyrrole methylase" evidence="10">
    <location>
        <begin position="22"/>
        <end position="231"/>
    </location>
</feature>
<dbReference type="InterPro" id="IPR000878">
    <property type="entry name" value="4pyrrol_Mease"/>
</dbReference>
<proteinExistence type="inferred from homology"/>
<comment type="pathway">
    <text evidence="1">Cofactor biosynthesis; adenosylcobalamin biosynthesis.</text>
</comment>